<dbReference type="GO" id="GO:0003677">
    <property type="term" value="F:DNA binding"/>
    <property type="evidence" value="ECO:0007669"/>
    <property type="project" value="UniProtKB-UniRule"/>
</dbReference>
<keyword evidence="1" id="KW-0235">DNA replication</keyword>
<comment type="subunit">
    <text evidence="4">The sliding-clamp-loader consists of 4 large subunits and 1 small subunit. Interacts with the sliding clamp; this interaction allows the sliding-clamp-loader to open the sliding clamp. Part of the replicase complex that includes the DNA polymerase, the polymerase clamp, the clamp loader complex, the single-stranded DNA binding protein, the primase, the helicase and the helicase assembly factor.</text>
</comment>
<evidence type="ECO:0000313" key="6">
    <source>
        <dbReference type="EMBL" id="CAB4137705.1"/>
    </source>
</evidence>
<reference evidence="6" key="1">
    <citation type="submission" date="2020-04" db="EMBL/GenBank/DDBJ databases">
        <authorList>
            <person name="Chiriac C."/>
            <person name="Salcher M."/>
            <person name="Ghai R."/>
            <person name="Kavagutti S V."/>
        </authorList>
    </citation>
    <scope>NUCLEOTIDE SEQUENCE</scope>
</reference>
<evidence type="ECO:0000256" key="2">
    <source>
        <dbReference type="ARBA" id="ARBA00022741"/>
    </source>
</evidence>
<accession>A0A6J5LTH1</accession>
<name>A0A6J5LTH1_9CAUD</name>
<dbReference type="GO" id="GO:0006281">
    <property type="term" value="P:DNA repair"/>
    <property type="evidence" value="ECO:0007669"/>
    <property type="project" value="TreeGrafter"/>
</dbReference>
<feature type="binding site" evidence="4">
    <location>
        <position position="18"/>
    </location>
    <ligand>
        <name>ATP</name>
        <dbReference type="ChEBI" id="CHEBI:30616"/>
    </ligand>
</feature>
<dbReference type="Gene3D" id="3.40.50.300">
    <property type="entry name" value="P-loop containing nucleotide triphosphate hydrolases"/>
    <property type="match status" value="1"/>
</dbReference>
<dbReference type="Pfam" id="PF00004">
    <property type="entry name" value="AAA"/>
    <property type="match status" value="1"/>
</dbReference>
<dbReference type="HAMAP" id="MF_04162">
    <property type="entry name" value="T4_Clamp_Loader_L"/>
    <property type="match status" value="1"/>
</dbReference>
<evidence type="ECO:0000256" key="3">
    <source>
        <dbReference type="ARBA" id="ARBA00022840"/>
    </source>
</evidence>
<dbReference type="InterPro" id="IPR046388">
    <property type="entry name" value="T4_Clamp_Loader_L"/>
</dbReference>
<keyword evidence="3 4" id="KW-0067">ATP-binding</keyword>
<keyword evidence="4" id="KW-1194">Viral DNA replication</keyword>
<sequence>MKQLWTEKYRPQDLDGYVFRDQAQKDQVAGWIKSESIPHLLFSGAPGVGKTTLAKILINQLGIDEYDVLEINASRENSVDTIRDKITGFVQTMPFGNFKVVLLDEADYISPNGQAALRGVMETYHASARFILTCNYPNRIIPALHSRCQGFHIERVDVTEFTARMATVLVTENIEFDLDTLDSYVKATYPDLRKCLNMCQMNSQEGKLSAPNGDEGGAQDWKLDAVNLFKAGRVTEARKLMCASVRPEEMEDMFRWMYDNLELWSKDPERQDQAIVIIRNGLINVPMVADQEINLSATLIELTGLK</sequence>
<feature type="binding site" evidence="4">
    <location>
        <position position="193"/>
    </location>
    <ligand>
        <name>ATP</name>
        <dbReference type="ChEBI" id="CHEBI:30616"/>
    </ligand>
</feature>
<dbReference type="InterPro" id="IPR027417">
    <property type="entry name" value="P-loop_NTPase"/>
</dbReference>
<feature type="domain" description="AAA+ ATPase" evidence="5">
    <location>
        <begin position="36"/>
        <end position="157"/>
    </location>
</feature>
<dbReference type="InterPro" id="IPR003593">
    <property type="entry name" value="AAA+_ATPase"/>
</dbReference>
<dbReference type="SUPFAM" id="SSF52540">
    <property type="entry name" value="P-loop containing nucleoside triphosphate hydrolases"/>
    <property type="match status" value="1"/>
</dbReference>
<dbReference type="PANTHER" id="PTHR11669">
    <property type="entry name" value="REPLICATION FACTOR C / DNA POLYMERASE III GAMMA-TAU SUBUNIT"/>
    <property type="match status" value="1"/>
</dbReference>
<evidence type="ECO:0000259" key="5">
    <source>
        <dbReference type="SMART" id="SM00382"/>
    </source>
</evidence>
<dbReference type="CDD" id="cd00009">
    <property type="entry name" value="AAA"/>
    <property type="match status" value="1"/>
</dbReference>
<protein>
    <recommendedName>
        <fullName evidence="4">Sliding-clamp-loader large subunit</fullName>
        <ecNumber evidence="4">3.6.4.-</ecNumber>
    </recommendedName>
    <alternativeName>
        <fullName evidence="4">Clamp loader gp44 subunit</fullName>
    </alternativeName>
</protein>
<dbReference type="GO" id="GO:0039693">
    <property type="term" value="P:viral DNA genome replication"/>
    <property type="evidence" value="ECO:0007669"/>
    <property type="project" value="UniProtKB-UniRule"/>
</dbReference>
<dbReference type="GO" id="GO:0005524">
    <property type="term" value="F:ATP binding"/>
    <property type="evidence" value="ECO:0007669"/>
    <property type="project" value="UniProtKB-UniRule"/>
</dbReference>
<proteinExistence type="inferred from homology"/>
<organism evidence="6">
    <name type="scientific">uncultured Caudovirales phage</name>
    <dbReference type="NCBI Taxonomy" id="2100421"/>
    <lineage>
        <taxon>Viruses</taxon>
        <taxon>Duplodnaviria</taxon>
        <taxon>Heunggongvirae</taxon>
        <taxon>Uroviricota</taxon>
        <taxon>Caudoviricetes</taxon>
        <taxon>Peduoviridae</taxon>
        <taxon>Maltschvirus</taxon>
        <taxon>Maltschvirus maltsch</taxon>
    </lineage>
</organism>
<dbReference type="SMART" id="SM00382">
    <property type="entry name" value="AAA"/>
    <property type="match status" value="1"/>
</dbReference>
<dbReference type="GO" id="GO:0016887">
    <property type="term" value="F:ATP hydrolysis activity"/>
    <property type="evidence" value="ECO:0007669"/>
    <property type="project" value="UniProtKB-UniRule"/>
</dbReference>
<dbReference type="Gene3D" id="1.10.8.60">
    <property type="match status" value="1"/>
</dbReference>
<keyword evidence="2 4" id="KW-0547">Nucleotide-binding</keyword>
<comment type="function">
    <text evidence="4">Forms the sliding-clamp-loader together with the small subunit. Functions as an ATPase enzyme. The clamp loader holds the clamp in an open conformation and places it onto the DNA. 4 ATP molecules must bind to the sliding-clamp-loader before the latter can open the sliding clamp. ATP hydrolysis triggers the detachment of the sliding clamp from the sliding-clamp-loader, freeing the sliding clamp to track along DNA.</text>
</comment>
<keyword evidence="4" id="KW-0378">Hydrolase</keyword>
<dbReference type="PANTHER" id="PTHR11669:SF20">
    <property type="entry name" value="REPLICATION FACTOR C SUBUNIT 4"/>
    <property type="match status" value="1"/>
</dbReference>
<comment type="similarity">
    <text evidence="4">Belongs to the Tevenvirinae sliding-clamp-loader large subunit family.</text>
</comment>
<dbReference type="EMBL" id="LR796341">
    <property type="protein sequence ID" value="CAB4137705.1"/>
    <property type="molecule type" value="Genomic_DNA"/>
</dbReference>
<evidence type="ECO:0000256" key="1">
    <source>
        <dbReference type="ARBA" id="ARBA00022705"/>
    </source>
</evidence>
<dbReference type="InterPro" id="IPR003959">
    <property type="entry name" value="ATPase_AAA_core"/>
</dbReference>
<dbReference type="InterPro" id="IPR050238">
    <property type="entry name" value="DNA_Rep/Repair_Clamp_Loader"/>
</dbReference>
<dbReference type="EC" id="3.6.4.-" evidence="4"/>
<gene>
    <name evidence="6" type="ORF">UFOVP328_57</name>
</gene>
<dbReference type="GO" id="GO:0003689">
    <property type="term" value="F:DNA clamp loader activity"/>
    <property type="evidence" value="ECO:0007669"/>
    <property type="project" value="UniProtKB-UniRule"/>
</dbReference>
<keyword evidence="4" id="KW-0238">DNA-binding</keyword>
<evidence type="ECO:0000256" key="4">
    <source>
        <dbReference type="HAMAP-Rule" id="MF_04162"/>
    </source>
</evidence>
<feature type="binding site" evidence="4">
    <location>
        <begin position="6"/>
        <end position="9"/>
    </location>
    <ligand>
        <name>ATP</name>
        <dbReference type="ChEBI" id="CHEBI:30616"/>
    </ligand>
</feature>
<feature type="binding site" evidence="4">
    <location>
        <begin position="47"/>
        <end position="52"/>
    </location>
    <ligand>
        <name>ATP</name>
        <dbReference type="ChEBI" id="CHEBI:30616"/>
    </ligand>
</feature>
<dbReference type="GO" id="GO:0006261">
    <property type="term" value="P:DNA-templated DNA replication"/>
    <property type="evidence" value="ECO:0007669"/>
    <property type="project" value="TreeGrafter"/>
</dbReference>